<dbReference type="Pfam" id="PF03466">
    <property type="entry name" value="LysR_substrate"/>
    <property type="match status" value="1"/>
</dbReference>
<evidence type="ECO:0000256" key="4">
    <source>
        <dbReference type="ARBA" id="ARBA00023163"/>
    </source>
</evidence>
<dbReference type="Gene3D" id="3.40.190.10">
    <property type="entry name" value="Periplasmic binding protein-like II"/>
    <property type="match status" value="2"/>
</dbReference>
<dbReference type="Proteomes" id="UP000247792">
    <property type="component" value="Unassembled WGS sequence"/>
</dbReference>
<dbReference type="AlphaFoldDB" id="A0A318JG12"/>
<dbReference type="PROSITE" id="PS50931">
    <property type="entry name" value="HTH_LYSR"/>
    <property type="match status" value="1"/>
</dbReference>
<dbReference type="CDD" id="cd08432">
    <property type="entry name" value="PBP2_GcdR_TrpI_HvrB_AmpR_like"/>
    <property type="match status" value="1"/>
</dbReference>
<dbReference type="SUPFAM" id="SSF53850">
    <property type="entry name" value="Periplasmic binding protein-like II"/>
    <property type="match status" value="1"/>
</dbReference>
<dbReference type="InterPro" id="IPR058163">
    <property type="entry name" value="LysR-type_TF_proteobact-type"/>
</dbReference>
<comment type="caution">
    <text evidence="6">The sequence shown here is derived from an EMBL/GenBank/DDBJ whole genome shotgun (WGS) entry which is preliminary data.</text>
</comment>
<keyword evidence="4" id="KW-0804">Transcription</keyword>
<accession>A0A318JG12</accession>
<dbReference type="SUPFAM" id="SSF46785">
    <property type="entry name" value="Winged helix' DNA-binding domain"/>
    <property type="match status" value="1"/>
</dbReference>
<dbReference type="GO" id="GO:0043565">
    <property type="term" value="F:sequence-specific DNA binding"/>
    <property type="evidence" value="ECO:0007669"/>
    <property type="project" value="TreeGrafter"/>
</dbReference>
<dbReference type="PANTHER" id="PTHR30537:SF74">
    <property type="entry name" value="HTH-TYPE TRANSCRIPTIONAL REGULATOR TRPI"/>
    <property type="match status" value="1"/>
</dbReference>
<keyword evidence="3" id="KW-0238">DNA-binding</keyword>
<proteinExistence type="inferred from homology"/>
<reference evidence="6 7" key="1">
    <citation type="submission" date="2018-05" db="EMBL/GenBank/DDBJ databases">
        <title>Genomic Encyclopedia of Type Strains, Phase IV (KMG-IV): sequencing the most valuable type-strain genomes for metagenomic binning, comparative biology and taxonomic classification.</title>
        <authorList>
            <person name="Goeker M."/>
        </authorList>
    </citation>
    <scope>NUCLEOTIDE SEQUENCE [LARGE SCALE GENOMIC DNA]</scope>
    <source>
        <strain evidence="6 7">DSM 19792</strain>
    </source>
</reference>
<dbReference type="EMBL" id="QJKB01000005">
    <property type="protein sequence ID" value="PXX42627.1"/>
    <property type="molecule type" value="Genomic_DNA"/>
</dbReference>
<comment type="similarity">
    <text evidence="1">Belongs to the LysR transcriptional regulatory family.</text>
</comment>
<dbReference type="GO" id="GO:0006351">
    <property type="term" value="P:DNA-templated transcription"/>
    <property type="evidence" value="ECO:0007669"/>
    <property type="project" value="TreeGrafter"/>
</dbReference>
<dbReference type="InterPro" id="IPR036388">
    <property type="entry name" value="WH-like_DNA-bd_sf"/>
</dbReference>
<evidence type="ECO:0000256" key="1">
    <source>
        <dbReference type="ARBA" id="ARBA00009437"/>
    </source>
</evidence>
<gene>
    <name evidence="6" type="ORF">DFR42_105285</name>
</gene>
<dbReference type="InterPro" id="IPR000847">
    <property type="entry name" value="LysR_HTH_N"/>
</dbReference>
<dbReference type="PANTHER" id="PTHR30537">
    <property type="entry name" value="HTH-TYPE TRANSCRIPTIONAL REGULATOR"/>
    <property type="match status" value="1"/>
</dbReference>
<protein>
    <submittedName>
        <fullName evidence="6">LysR family glycine cleavage system transcriptional activator</fullName>
    </submittedName>
</protein>
<dbReference type="Pfam" id="PF00126">
    <property type="entry name" value="HTH_1"/>
    <property type="match status" value="1"/>
</dbReference>
<dbReference type="InterPro" id="IPR036390">
    <property type="entry name" value="WH_DNA-bd_sf"/>
</dbReference>
<dbReference type="RefSeq" id="WP_110256162.1">
    <property type="nucleotide sequence ID" value="NZ_QJKB01000005.1"/>
</dbReference>
<dbReference type="Gene3D" id="1.10.10.10">
    <property type="entry name" value="Winged helix-like DNA-binding domain superfamily/Winged helix DNA-binding domain"/>
    <property type="match status" value="1"/>
</dbReference>
<evidence type="ECO:0000313" key="6">
    <source>
        <dbReference type="EMBL" id="PXX42627.1"/>
    </source>
</evidence>
<feature type="domain" description="HTH lysR-type" evidence="5">
    <location>
        <begin position="5"/>
        <end position="61"/>
    </location>
</feature>
<evidence type="ECO:0000313" key="7">
    <source>
        <dbReference type="Proteomes" id="UP000247792"/>
    </source>
</evidence>
<organism evidence="6 7">
    <name type="scientific">Undibacterium pigrum</name>
    <dbReference type="NCBI Taxonomy" id="401470"/>
    <lineage>
        <taxon>Bacteria</taxon>
        <taxon>Pseudomonadati</taxon>
        <taxon>Pseudomonadota</taxon>
        <taxon>Betaproteobacteria</taxon>
        <taxon>Burkholderiales</taxon>
        <taxon>Oxalobacteraceae</taxon>
        <taxon>Undibacterium</taxon>
    </lineage>
</organism>
<dbReference type="InterPro" id="IPR005119">
    <property type="entry name" value="LysR_subst-bd"/>
</dbReference>
<dbReference type="PRINTS" id="PR00039">
    <property type="entry name" value="HTHLYSR"/>
</dbReference>
<keyword evidence="2" id="KW-0805">Transcription regulation</keyword>
<keyword evidence="7" id="KW-1185">Reference proteome</keyword>
<evidence type="ECO:0000256" key="3">
    <source>
        <dbReference type="ARBA" id="ARBA00023125"/>
    </source>
</evidence>
<evidence type="ECO:0000256" key="2">
    <source>
        <dbReference type="ARBA" id="ARBA00023015"/>
    </source>
</evidence>
<evidence type="ECO:0000259" key="5">
    <source>
        <dbReference type="PROSITE" id="PS50931"/>
    </source>
</evidence>
<dbReference type="GO" id="GO:0003700">
    <property type="term" value="F:DNA-binding transcription factor activity"/>
    <property type="evidence" value="ECO:0007669"/>
    <property type="project" value="InterPro"/>
</dbReference>
<dbReference type="OrthoDB" id="9178397at2"/>
<name>A0A318JG12_9BURK</name>
<sequence length="317" mass="35570">MQKIPGLNDLRIFEAAGRLQNFRLAGQELSLTHSAVSHRIRSLEEQLGLELFERQNGVRLTDAGRELHAAVTLSLDQLGTAIARISQHHRSPRQVVRIASLPAFAAYWLLPRLHDFYLAHPDISLQIQASIELAELGENGVDLALRFGSGNWANVQVHKLMTEYYYPVASPDFIARHQPATVQDLLKLPLLVHAHTIGAGSSWSAYFKALGLHAEQTLRSISFDDSNLVLQAAEHGHGIAFERHSHVSDRIRSGQLQRLFDSSLQSQSDYYLLATKQGLQLDAVRCVYDWITRQGEEFVKQGKMELAKIKCLNQQQG</sequence>